<dbReference type="Pfam" id="PF06166">
    <property type="entry name" value="DUF979"/>
    <property type="match status" value="1"/>
</dbReference>
<keyword evidence="1" id="KW-1133">Transmembrane helix</keyword>
<feature type="transmembrane region" description="Helical" evidence="1">
    <location>
        <begin position="211"/>
        <end position="227"/>
    </location>
</feature>
<keyword evidence="3" id="KW-1185">Reference proteome</keyword>
<sequence length="320" mass="33840">MDSVLKLSEIGTWGLPKVVAEIFFICIGIVFILVGLKALRDKQFAKRNTTAAFWFIVAFTFIAGPYAPKFVTGICVILMATLTAIGKVGQSASDVPTAAETRANADRLGNKIFIAPLVLALSAWIIATVWKKLGANNAVGLSALIALIVVFFVTGAKKEYAVKDGTRLMDNVGPVGLLPQVLAALGALFTAAGVGDVIAKGIETIIPDNNRIIAVIIYCLAMALFTAIMGNGFAAFSVITVGIGIPFLINQGANPLVVGAMGLTAGYCGTLMTPMAANFNIMPAALLETKNKYGIIKMQLPFAIAMLFTHIVLMYICAFR</sequence>
<dbReference type="AlphaFoldDB" id="A0A3P3R0E0"/>
<keyword evidence="1" id="KW-0472">Membrane</keyword>
<evidence type="ECO:0000256" key="1">
    <source>
        <dbReference type="SAM" id="Phobius"/>
    </source>
</evidence>
<evidence type="ECO:0000313" key="2">
    <source>
        <dbReference type="EMBL" id="RRJ26901.1"/>
    </source>
</evidence>
<feature type="transmembrane region" description="Helical" evidence="1">
    <location>
        <begin position="137"/>
        <end position="156"/>
    </location>
</feature>
<dbReference type="EMBL" id="RRCO01000001">
    <property type="protein sequence ID" value="RRJ26901.1"/>
    <property type="molecule type" value="Genomic_DNA"/>
</dbReference>
<keyword evidence="1" id="KW-0812">Transmembrane</keyword>
<gene>
    <name evidence="2" type="ORF">EHV10_02500</name>
</gene>
<dbReference type="Proteomes" id="UP000272490">
    <property type="component" value="Unassembled WGS sequence"/>
</dbReference>
<name>A0A3P3R0E0_9FIRM</name>
<feature type="transmembrane region" description="Helical" evidence="1">
    <location>
        <begin position="256"/>
        <end position="279"/>
    </location>
</feature>
<reference evidence="2 3" key="1">
    <citation type="submission" date="2018-11" db="EMBL/GenBank/DDBJ databases">
        <title>Genome sequencing of Lachnoanaerobaculum sp. KCOM 2030 (= ChDC B114).</title>
        <authorList>
            <person name="Kook J.-K."/>
            <person name="Park S.-N."/>
            <person name="Lim Y.K."/>
        </authorList>
    </citation>
    <scope>NUCLEOTIDE SEQUENCE [LARGE SCALE GENOMIC DNA]</scope>
    <source>
        <strain evidence="2 3">KCOM 2030</strain>
    </source>
</reference>
<feature type="transmembrane region" description="Helical" evidence="1">
    <location>
        <begin position="112"/>
        <end position="130"/>
    </location>
</feature>
<comment type="caution">
    <text evidence="2">The sequence shown here is derived from an EMBL/GenBank/DDBJ whole genome shotgun (WGS) entry which is preliminary data.</text>
</comment>
<accession>A0A3P3R0E0</accession>
<feature type="transmembrane region" description="Helical" evidence="1">
    <location>
        <begin position="51"/>
        <end position="80"/>
    </location>
</feature>
<protein>
    <submittedName>
        <fullName evidence="2">DUF979 domain-containing protein</fullName>
    </submittedName>
</protein>
<feature type="transmembrane region" description="Helical" evidence="1">
    <location>
        <begin position="20"/>
        <end position="39"/>
    </location>
</feature>
<feature type="transmembrane region" description="Helical" evidence="1">
    <location>
        <begin position="233"/>
        <end position="249"/>
    </location>
</feature>
<evidence type="ECO:0000313" key="3">
    <source>
        <dbReference type="Proteomes" id="UP000272490"/>
    </source>
</evidence>
<proteinExistence type="predicted"/>
<dbReference type="InterPro" id="IPR009323">
    <property type="entry name" value="DUF979"/>
</dbReference>
<dbReference type="RefSeq" id="WP_128673261.1">
    <property type="nucleotide sequence ID" value="NZ_CP124777.1"/>
</dbReference>
<feature type="transmembrane region" description="Helical" evidence="1">
    <location>
        <begin position="299"/>
        <end position="319"/>
    </location>
</feature>
<feature type="transmembrane region" description="Helical" evidence="1">
    <location>
        <begin position="176"/>
        <end position="199"/>
    </location>
</feature>
<organism evidence="2 3">
    <name type="scientific">Lachnoanaerobaculum gingivalis</name>
    <dbReference type="NCBI Taxonomy" id="2490855"/>
    <lineage>
        <taxon>Bacteria</taxon>
        <taxon>Bacillati</taxon>
        <taxon>Bacillota</taxon>
        <taxon>Clostridia</taxon>
        <taxon>Lachnospirales</taxon>
        <taxon>Lachnospiraceae</taxon>
        <taxon>Lachnoanaerobaculum</taxon>
    </lineage>
</organism>
<dbReference type="OrthoDB" id="1689651at2"/>